<proteinExistence type="predicted"/>
<feature type="DNA-binding region" description="H-T-H motif" evidence="3">
    <location>
        <begin position="31"/>
        <end position="50"/>
    </location>
</feature>
<evidence type="ECO:0000259" key="4">
    <source>
        <dbReference type="PROSITE" id="PS50977"/>
    </source>
</evidence>
<feature type="domain" description="HTH tetR-type" evidence="4">
    <location>
        <begin position="8"/>
        <end position="68"/>
    </location>
</feature>
<evidence type="ECO:0000256" key="1">
    <source>
        <dbReference type="ARBA" id="ARBA00022491"/>
    </source>
</evidence>
<sequence length="187" mass="22006">MKVDRRIKKTRDAITKAFIELMAEKDFEEITINQLSERANLNRGTIYLHYADKYDLLDKCIGEQFAELMKVCGSKEQEDVHFPTLESLIATSEYFEKHFLFYSSMLTNKGMPSFRERLHEVMVEGINEQVNLDDLNKGFNKEFLVQFMASAIVGTIEWWIKNEMPIPAKIMAQEIWELLERNQINKK</sequence>
<dbReference type="PANTHER" id="PTHR43479:SF23">
    <property type="entry name" value="HTH TETR-TYPE DOMAIN-CONTAINING PROTEIN"/>
    <property type="match status" value="1"/>
</dbReference>
<dbReference type="Pfam" id="PF00440">
    <property type="entry name" value="TetR_N"/>
    <property type="match status" value="1"/>
</dbReference>
<dbReference type="InterPro" id="IPR001647">
    <property type="entry name" value="HTH_TetR"/>
</dbReference>
<dbReference type="InterPro" id="IPR039532">
    <property type="entry name" value="TetR_C_Firmicutes"/>
</dbReference>
<protein>
    <submittedName>
        <fullName evidence="5">AcrR family transcriptional regulator</fullName>
    </submittedName>
</protein>
<keyword evidence="2 3" id="KW-0238">DNA-binding</keyword>
<dbReference type="PANTHER" id="PTHR43479">
    <property type="entry name" value="ACREF/ENVCD OPERON REPRESSOR-RELATED"/>
    <property type="match status" value="1"/>
</dbReference>
<dbReference type="InterPro" id="IPR050624">
    <property type="entry name" value="HTH-type_Tx_Regulator"/>
</dbReference>
<evidence type="ECO:0000256" key="3">
    <source>
        <dbReference type="PROSITE-ProRule" id="PRU00335"/>
    </source>
</evidence>
<dbReference type="EMBL" id="JAUSUD010000007">
    <property type="protein sequence ID" value="MDQ0230702.1"/>
    <property type="molecule type" value="Genomic_DNA"/>
</dbReference>
<evidence type="ECO:0000256" key="2">
    <source>
        <dbReference type="ARBA" id="ARBA00023125"/>
    </source>
</evidence>
<dbReference type="Gene3D" id="1.10.357.10">
    <property type="entry name" value="Tetracycline Repressor, domain 2"/>
    <property type="match status" value="1"/>
</dbReference>
<name>A0ABT9ZEP0_9BACI</name>
<dbReference type="SUPFAM" id="SSF46689">
    <property type="entry name" value="Homeodomain-like"/>
    <property type="match status" value="1"/>
</dbReference>
<organism evidence="5 6">
    <name type="scientific">Metabacillus malikii</name>
    <dbReference type="NCBI Taxonomy" id="1504265"/>
    <lineage>
        <taxon>Bacteria</taxon>
        <taxon>Bacillati</taxon>
        <taxon>Bacillota</taxon>
        <taxon>Bacilli</taxon>
        <taxon>Bacillales</taxon>
        <taxon>Bacillaceae</taxon>
        <taxon>Metabacillus</taxon>
    </lineage>
</organism>
<dbReference type="Proteomes" id="UP001234495">
    <property type="component" value="Unassembled WGS sequence"/>
</dbReference>
<evidence type="ECO:0000313" key="5">
    <source>
        <dbReference type="EMBL" id="MDQ0230702.1"/>
    </source>
</evidence>
<keyword evidence="6" id="KW-1185">Reference proteome</keyword>
<dbReference type="PRINTS" id="PR00455">
    <property type="entry name" value="HTHTETR"/>
</dbReference>
<comment type="caution">
    <text evidence="5">The sequence shown here is derived from an EMBL/GenBank/DDBJ whole genome shotgun (WGS) entry which is preliminary data.</text>
</comment>
<dbReference type="InterPro" id="IPR009057">
    <property type="entry name" value="Homeodomain-like_sf"/>
</dbReference>
<reference evidence="5 6" key="1">
    <citation type="submission" date="2023-07" db="EMBL/GenBank/DDBJ databases">
        <title>Genomic Encyclopedia of Type Strains, Phase IV (KMG-IV): sequencing the most valuable type-strain genomes for metagenomic binning, comparative biology and taxonomic classification.</title>
        <authorList>
            <person name="Goeker M."/>
        </authorList>
    </citation>
    <scope>NUCLEOTIDE SEQUENCE [LARGE SCALE GENOMIC DNA]</scope>
    <source>
        <strain evidence="5 6">DSM 29005</strain>
    </source>
</reference>
<dbReference type="RefSeq" id="WP_307340471.1">
    <property type="nucleotide sequence ID" value="NZ_JAUSUD010000007.1"/>
</dbReference>
<keyword evidence="1" id="KW-0678">Repressor</keyword>
<gene>
    <name evidence="5" type="ORF">J2S19_001958</name>
</gene>
<dbReference type="PROSITE" id="PS50977">
    <property type="entry name" value="HTH_TETR_2"/>
    <property type="match status" value="1"/>
</dbReference>
<evidence type="ECO:0000313" key="6">
    <source>
        <dbReference type="Proteomes" id="UP001234495"/>
    </source>
</evidence>
<dbReference type="Pfam" id="PF14278">
    <property type="entry name" value="TetR_C_8"/>
    <property type="match status" value="1"/>
</dbReference>
<accession>A0ABT9ZEP0</accession>